<dbReference type="EMBL" id="CM044703">
    <property type="protein sequence ID" value="KAI5674642.1"/>
    <property type="molecule type" value="Genomic_DNA"/>
</dbReference>
<keyword evidence="2" id="KW-1185">Reference proteome</keyword>
<protein>
    <submittedName>
        <fullName evidence="1">Uncharacterized protein</fullName>
    </submittedName>
</protein>
<dbReference type="Proteomes" id="UP001060085">
    <property type="component" value="Linkage Group LG03"/>
</dbReference>
<name>A0ACC0BPW2_CATRO</name>
<reference evidence="2" key="1">
    <citation type="journal article" date="2023" name="Nat. Plants">
        <title>Single-cell RNA sequencing provides a high-resolution roadmap for understanding the multicellular compartmentation of specialized metabolism.</title>
        <authorList>
            <person name="Sun S."/>
            <person name="Shen X."/>
            <person name="Li Y."/>
            <person name="Li Y."/>
            <person name="Wang S."/>
            <person name="Li R."/>
            <person name="Zhang H."/>
            <person name="Shen G."/>
            <person name="Guo B."/>
            <person name="Wei J."/>
            <person name="Xu J."/>
            <person name="St-Pierre B."/>
            <person name="Chen S."/>
            <person name="Sun C."/>
        </authorList>
    </citation>
    <scope>NUCLEOTIDE SEQUENCE [LARGE SCALE GENOMIC DNA]</scope>
</reference>
<organism evidence="1 2">
    <name type="scientific">Catharanthus roseus</name>
    <name type="common">Madagascar periwinkle</name>
    <name type="synonym">Vinca rosea</name>
    <dbReference type="NCBI Taxonomy" id="4058"/>
    <lineage>
        <taxon>Eukaryota</taxon>
        <taxon>Viridiplantae</taxon>
        <taxon>Streptophyta</taxon>
        <taxon>Embryophyta</taxon>
        <taxon>Tracheophyta</taxon>
        <taxon>Spermatophyta</taxon>
        <taxon>Magnoliopsida</taxon>
        <taxon>eudicotyledons</taxon>
        <taxon>Gunneridae</taxon>
        <taxon>Pentapetalae</taxon>
        <taxon>asterids</taxon>
        <taxon>lamiids</taxon>
        <taxon>Gentianales</taxon>
        <taxon>Apocynaceae</taxon>
        <taxon>Rauvolfioideae</taxon>
        <taxon>Vinceae</taxon>
        <taxon>Catharanthinae</taxon>
        <taxon>Catharanthus</taxon>
    </lineage>
</organism>
<gene>
    <name evidence="1" type="ORF">M9H77_15006</name>
</gene>
<proteinExistence type="predicted"/>
<accession>A0ACC0BPW2</accession>
<comment type="caution">
    <text evidence="1">The sequence shown here is derived from an EMBL/GenBank/DDBJ whole genome shotgun (WGS) entry which is preliminary data.</text>
</comment>
<sequence length="149" mass="16649">MKQKIIIEVPMHCDRCKSKAMKSAVAKDGVTSVSIESETNKLIVTGDGVDMVELTTSLRKKFAYAIIVSVEEVTPPSDTQTETPPSDTQTEKPPSDTETEQPPVVIGCDNGCQHPYPYPYIPWQPYQGYPKYICYRVPEYDPSNSCTHM</sequence>
<evidence type="ECO:0000313" key="1">
    <source>
        <dbReference type="EMBL" id="KAI5674642.1"/>
    </source>
</evidence>
<evidence type="ECO:0000313" key="2">
    <source>
        <dbReference type="Proteomes" id="UP001060085"/>
    </source>
</evidence>